<comment type="subcellular location">
    <subcellularLocation>
        <location evidence="1">Membrane</location>
        <topology evidence="1">Multi-pass membrane protein</topology>
    </subcellularLocation>
</comment>
<evidence type="ECO:0000313" key="8">
    <source>
        <dbReference type="EMBL" id="TGV02625.1"/>
    </source>
</evidence>
<feature type="transmembrane region" description="Helical" evidence="7">
    <location>
        <begin position="88"/>
        <end position="107"/>
    </location>
</feature>
<accession>A0A4S1DXF0</accession>
<dbReference type="RefSeq" id="WP_135877172.1">
    <property type="nucleotide sequence ID" value="NZ_SRSO01000012.1"/>
</dbReference>
<feature type="transmembrane region" description="Helical" evidence="7">
    <location>
        <begin position="410"/>
        <end position="432"/>
    </location>
</feature>
<comment type="caution">
    <text evidence="8">The sequence shown here is derived from an EMBL/GenBank/DDBJ whole genome shotgun (WGS) entry which is preliminary data.</text>
</comment>
<feature type="transmembrane region" description="Helical" evidence="7">
    <location>
        <begin position="191"/>
        <end position="208"/>
    </location>
</feature>
<dbReference type="EMBL" id="SRSO01000012">
    <property type="protein sequence ID" value="TGV02625.1"/>
    <property type="molecule type" value="Genomic_DNA"/>
</dbReference>
<reference evidence="8 9" key="1">
    <citation type="submission" date="2019-04" db="EMBL/GenBank/DDBJ databases">
        <authorList>
            <person name="Liu A."/>
        </authorList>
    </citation>
    <scope>NUCLEOTIDE SEQUENCE [LARGE SCALE GENOMIC DNA]</scope>
    <source>
        <strain evidence="8 9">RZ03</strain>
    </source>
</reference>
<proteinExistence type="inferred from homology"/>
<dbReference type="GO" id="GO:0005886">
    <property type="term" value="C:plasma membrane"/>
    <property type="evidence" value="ECO:0007669"/>
    <property type="project" value="TreeGrafter"/>
</dbReference>
<sequence>MRNNFLATQSVLENLDWVVLGIYFLALVAVAVWVVLQKNKNTEDYFLAGRNVGWFVIGASIFASNIGSEHVVGLAGTGFESGTPMAHYELHAWIVLLLGWLFLPFYIRSGAFTMPEFLEKRFDSRSRWFLSLFSLVAYVLTKVSVTIYAGGIVVSELLGIPFWYGAIGIVVFTGIYTVVGGMKAVIYTETLQTVILILGSIIITYLGLQEVGGWAQLRETVTAVSPDHFNMWRPMNDPDFPWTGLLIGGTIVGIWYWCTDQYIVQRTLAANNIKIGRRGAIFGAYLKLLPILIFLVPGIIAFALSIQNPEVFSVEKADRAFPMLVKTLLPVGLKGLVAGGLMAALMSSLASVFNSCSTIFTIDIYKKLKPEKSEKSLLTTGKIATGFIVILGIIWIPIMEKIGGGVMYQYLQNVQSYIAPPVTAVFLLGIIWKRVNSTAAITTLLAGLALLVIRLGSEIYYQPQIAAGESIDGFIYGFATINFAHMAIFMFVFSVILCISVSLATTAPDYSLIKGLAFGTLTDEQKVANKNSYDKIDVVLSVILVLLVIGVLSYFTG</sequence>
<dbReference type="InterPro" id="IPR001734">
    <property type="entry name" value="Na/solute_symporter"/>
</dbReference>
<feature type="transmembrane region" description="Helical" evidence="7">
    <location>
        <begin position="439"/>
        <end position="461"/>
    </location>
</feature>
<keyword evidence="3 7" id="KW-0812">Transmembrane</keyword>
<feature type="transmembrane region" description="Helical" evidence="7">
    <location>
        <begin position="48"/>
        <end position="68"/>
    </location>
</feature>
<dbReference type="GO" id="GO:0005412">
    <property type="term" value="F:D-glucose:sodium symporter activity"/>
    <property type="evidence" value="ECO:0007669"/>
    <property type="project" value="TreeGrafter"/>
</dbReference>
<dbReference type="AlphaFoldDB" id="A0A4S1DXF0"/>
<feature type="transmembrane region" description="Helical" evidence="7">
    <location>
        <begin position="279"/>
        <end position="306"/>
    </location>
</feature>
<dbReference type="CDD" id="cd10329">
    <property type="entry name" value="SLC5sbd_SGLT1-like"/>
    <property type="match status" value="1"/>
</dbReference>
<evidence type="ECO:0000256" key="6">
    <source>
        <dbReference type="RuleBase" id="RU362091"/>
    </source>
</evidence>
<evidence type="ECO:0000256" key="7">
    <source>
        <dbReference type="SAM" id="Phobius"/>
    </source>
</evidence>
<dbReference type="PANTHER" id="PTHR11819">
    <property type="entry name" value="SOLUTE CARRIER FAMILY 5"/>
    <property type="match status" value="1"/>
</dbReference>
<feature type="transmembrane region" description="Helical" evidence="7">
    <location>
        <begin position="377"/>
        <end position="398"/>
    </location>
</feature>
<evidence type="ECO:0000256" key="1">
    <source>
        <dbReference type="ARBA" id="ARBA00004141"/>
    </source>
</evidence>
<dbReference type="PANTHER" id="PTHR11819:SF195">
    <property type="entry name" value="SODIUM_GLUCOSE COTRANSPORTER 4"/>
    <property type="match status" value="1"/>
</dbReference>
<dbReference type="PROSITE" id="PS50283">
    <property type="entry name" value="NA_SOLUT_SYMP_3"/>
    <property type="match status" value="1"/>
</dbReference>
<dbReference type="Gene3D" id="1.20.1730.10">
    <property type="entry name" value="Sodium/glucose cotransporter"/>
    <property type="match status" value="1"/>
</dbReference>
<dbReference type="Pfam" id="PF00474">
    <property type="entry name" value="SSF"/>
    <property type="match status" value="1"/>
</dbReference>
<feature type="transmembrane region" description="Helical" evidence="7">
    <location>
        <begin position="240"/>
        <end position="258"/>
    </location>
</feature>
<feature type="transmembrane region" description="Helical" evidence="7">
    <location>
        <begin position="536"/>
        <end position="555"/>
    </location>
</feature>
<feature type="transmembrane region" description="Helical" evidence="7">
    <location>
        <begin position="473"/>
        <end position="504"/>
    </location>
</feature>
<dbReference type="InterPro" id="IPR038377">
    <property type="entry name" value="Na/Glc_symporter_sf"/>
</dbReference>
<name>A0A4S1DXF0_9FLAO</name>
<comment type="similarity">
    <text evidence="2 6">Belongs to the sodium:solute symporter (SSF) (TC 2.A.21) family.</text>
</comment>
<gene>
    <name evidence="8" type="ORF">EM932_10660</name>
</gene>
<feature type="transmembrane region" description="Helical" evidence="7">
    <location>
        <begin position="336"/>
        <end position="365"/>
    </location>
</feature>
<dbReference type="NCBIfam" id="TIGR00813">
    <property type="entry name" value="sss"/>
    <property type="match status" value="1"/>
</dbReference>
<evidence type="ECO:0000256" key="2">
    <source>
        <dbReference type="ARBA" id="ARBA00006434"/>
    </source>
</evidence>
<evidence type="ECO:0000256" key="3">
    <source>
        <dbReference type="ARBA" id="ARBA00022692"/>
    </source>
</evidence>
<organism evidence="8 9">
    <name type="scientific">Flavivirga rizhaonensis</name>
    <dbReference type="NCBI Taxonomy" id="2559571"/>
    <lineage>
        <taxon>Bacteria</taxon>
        <taxon>Pseudomonadati</taxon>
        <taxon>Bacteroidota</taxon>
        <taxon>Flavobacteriia</taxon>
        <taxon>Flavobacteriales</taxon>
        <taxon>Flavobacteriaceae</taxon>
        <taxon>Flavivirga</taxon>
    </lineage>
</organism>
<dbReference type="OrthoDB" id="9814523at2"/>
<keyword evidence="5 7" id="KW-0472">Membrane</keyword>
<keyword evidence="9" id="KW-1185">Reference proteome</keyword>
<evidence type="ECO:0000256" key="4">
    <source>
        <dbReference type="ARBA" id="ARBA00022989"/>
    </source>
</evidence>
<evidence type="ECO:0000313" key="9">
    <source>
        <dbReference type="Proteomes" id="UP000307602"/>
    </source>
</evidence>
<protein>
    <submittedName>
        <fullName evidence="8">Na+/glucose cotransporter</fullName>
    </submittedName>
</protein>
<feature type="transmembrane region" description="Helical" evidence="7">
    <location>
        <begin position="160"/>
        <end position="179"/>
    </location>
</feature>
<dbReference type="Proteomes" id="UP000307602">
    <property type="component" value="Unassembled WGS sequence"/>
</dbReference>
<feature type="transmembrane region" description="Helical" evidence="7">
    <location>
        <begin position="128"/>
        <end position="154"/>
    </location>
</feature>
<feature type="transmembrane region" description="Helical" evidence="7">
    <location>
        <begin position="17"/>
        <end position="36"/>
    </location>
</feature>
<evidence type="ECO:0000256" key="5">
    <source>
        <dbReference type="ARBA" id="ARBA00023136"/>
    </source>
</evidence>
<keyword evidence="4 7" id="KW-1133">Transmembrane helix</keyword>